<dbReference type="GO" id="GO:0005829">
    <property type="term" value="C:cytosol"/>
    <property type="evidence" value="ECO:0007669"/>
    <property type="project" value="TreeGrafter"/>
</dbReference>
<comment type="similarity">
    <text evidence="4">Belongs to the mannose-6-phosphate isomerase type 1 family.</text>
</comment>
<dbReference type="EC" id="5.3.1.8" evidence="5"/>
<dbReference type="InterPro" id="IPR016305">
    <property type="entry name" value="Mannose-6-P_Isomerase"/>
</dbReference>
<evidence type="ECO:0000259" key="13">
    <source>
        <dbReference type="Pfam" id="PF20511"/>
    </source>
</evidence>
<evidence type="ECO:0000256" key="2">
    <source>
        <dbReference type="ARBA" id="ARBA00002564"/>
    </source>
</evidence>
<dbReference type="STRING" id="1388766.A0A017SRW6"/>
<evidence type="ECO:0000256" key="6">
    <source>
        <dbReference type="ARBA" id="ARBA00018236"/>
    </source>
</evidence>
<dbReference type="Pfam" id="PF20511">
    <property type="entry name" value="PMI_typeI_cat"/>
    <property type="match status" value="1"/>
</dbReference>
<evidence type="ECO:0000256" key="7">
    <source>
        <dbReference type="ARBA" id="ARBA00022723"/>
    </source>
</evidence>
<dbReference type="PANTHER" id="PTHR10309:SF4">
    <property type="entry name" value="MANNOSE-6-PHOSPHATE ISOMERASE"/>
    <property type="match status" value="1"/>
</dbReference>
<comment type="function">
    <text evidence="2">Involved in the synthesis of the GDP-mannose and dolichol-phosphate-mannose required for a number of critical mannosyl transfer reactions.</text>
</comment>
<accession>A0A017SRW6</accession>
<evidence type="ECO:0000313" key="15">
    <source>
        <dbReference type="Proteomes" id="UP000019804"/>
    </source>
</evidence>
<evidence type="ECO:0000256" key="10">
    <source>
        <dbReference type="ARBA" id="ARBA00029741"/>
    </source>
</evidence>
<dbReference type="OrthoDB" id="6605218at2759"/>
<dbReference type="Gene3D" id="2.60.120.10">
    <property type="entry name" value="Jelly Rolls"/>
    <property type="match status" value="2"/>
</dbReference>
<evidence type="ECO:0000313" key="14">
    <source>
        <dbReference type="EMBL" id="EYE99727.1"/>
    </source>
</evidence>
<dbReference type="GO" id="GO:0009298">
    <property type="term" value="P:GDP-mannose biosynthetic process"/>
    <property type="evidence" value="ECO:0007669"/>
    <property type="project" value="UniProtKB-UniPathway"/>
</dbReference>
<dbReference type="PIRSF" id="PIRSF001480">
    <property type="entry name" value="Mannose-6-phosphate_isomerase"/>
    <property type="match status" value="1"/>
</dbReference>
<dbReference type="InterPro" id="IPR046457">
    <property type="entry name" value="PMI_typeI_cat"/>
</dbReference>
<dbReference type="HOGENOM" id="CLU_026967_0_1_1"/>
<dbReference type="InterPro" id="IPR001250">
    <property type="entry name" value="Man6P_Isoase-1"/>
</dbReference>
<keyword evidence="15" id="KW-1185">Reference proteome</keyword>
<dbReference type="RefSeq" id="XP_040643415.1">
    <property type="nucleotide sequence ID" value="XM_040786012.1"/>
</dbReference>
<dbReference type="EMBL" id="KK088411">
    <property type="protein sequence ID" value="EYE99727.1"/>
    <property type="molecule type" value="Genomic_DNA"/>
</dbReference>
<comment type="cofactor">
    <cofactor evidence="12">
        <name>Zn(2+)</name>
        <dbReference type="ChEBI" id="CHEBI:29105"/>
    </cofactor>
    <text evidence="12">Binds 1 zinc ion per subunit.</text>
</comment>
<evidence type="ECO:0000256" key="3">
    <source>
        <dbReference type="ARBA" id="ARBA00004666"/>
    </source>
</evidence>
<dbReference type="Proteomes" id="UP000019804">
    <property type="component" value="Unassembled WGS sequence"/>
</dbReference>
<name>A0A017SRW6_ASPRC</name>
<dbReference type="Gene3D" id="1.10.441.10">
    <property type="entry name" value="Phosphomannose Isomerase, domain 2"/>
    <property type="match status" value="1"/>
</dbReference>
<dbReference type="NCBIfam" id="TIGR00218">
    <property type="entry name" value="manA"/>
    <property type="match status" value="1"/>
</dbReference>
<keyword evidence="7 12" id="KW-0479">Metal-binding</keyword>
<feature type="binding site" evidence="12">
    <location>
        <position position="258"/>
    </location>
    <ligand>
        <name>Zn(2+)</name>
        <dbReference type="ChEBI" id="CHEBI:29105"/>
    </ligand>
</feature>
<dbReference type="GO" id="GO:0005975">
    <property type="term" value="P:carbohydrate metabolic process"/>
    <property type="evidence" value="ECO:0007669"/>
    <property type="project" value="InterPro"/>
</dbReference>
<gene>
    <name evidence="14" type="ORF">EURHEDRAFT_511909</name>
</gene>
<evidence type="ECO:0000256" key="1">
    <source>
        <dbReference type="ARBA" id="ARBA00000757"/>
    </source>
</evidence>
<sequence length="403" mass="44497">MADAVVQLRCGVKNDGWGKPGKEGMAAKLWSQTPGNGQIEDSKTYSEMWMGTYPTNPSYVLSTGELLSDYLKKNQQLVGKSVLDRFGPEIPFLPKILSFSKALPLQIHPDLNLAKKLHEKDPKKFGDPNHKPEIAIALSNFELFAGFKPAWVIENQMKLKPLEKFLPPQDSKTDNEYLREICQNLLTLDPDTVAQTIKELRTVPEANFGEDKYIPSILDRLCRQYGDTDNGNLVAAILMNYLTLGPGDSVCVPADSIHAYLSGDIVECMARSDNVLNTGFCPRAERDNAELFTQALNFKPHSREAAILPRKKSDKGINGKTEVFAPPFSEFSVLLTCLGPGESETHKSILGPSLMIVTKGSGKMNAPGKTIEMKEGFVYFVGQGVALDFSTDKGMALYRPFAE</sequence>
<dbReference type="InterPro" id="IPR014710">
    <property type="entry name" value="RmlC-like_jellyroll"/>
</dbReference>
<dbReference type="CDD" id="cd07011">
    <property type="entry name" value="cupin_PMI_type_I_N"/>
    <property type="match status" value="1"/>
</dbReference>
<keyword evidence="9 14" id="KW-0413">Isomerase</keyword>
<dbReference type="SUPFAM" id="SSF51182">
    <property type="entry name" value="RmlC-like cupins"/>
    <property type="match status" value="1"/>
</dbReference>
<reference evidence="15" key="1">
    <citation type="journal article" date="2014" name="Nat. Commun.">
        <title>Genomic adaptations of the halophilic Dead Sea filamentous fungus Eurotium rubrum.</title>
        <authorList>
            <person name="Kis-Papo T."/>
            <person name="Weig A.R."/>
            <person name="Riley R."/>
            <person name="Persoh D."/>
            <person name="Salamov A."/>
            <person name="Sun H."/>
            <person name="Lipzen A."/>
            <person name="Wasser S.P."/>
            <person name="Rambold G."/>
            <person name="Grigoriev I.V."/>
            <person name="Nevo E."/>
        </authorList>
    </citation>
    <scope>NUCLEOTIDE SEQUENCE [LARGE SCALE GENOMIC DNA]</scope>
    <source>
        <strain evidence="15">CBS 135680</strain>
    </source>
</reference>
<dbReference type="UniPathway" id="UPA00126">
    <property type="reaction ID" value="UER00423"/>
</dbReference>
<keyword evidence="8 12" id="KW-0862">Zinc</keyword>
<dbReference type="PRINTS" id="PR00714">
    <property type="entry name" value="MAN6PISMRASE"/>
</dbReference>
<evidence type="ECO:0000256" key="8">
    <source>
        <dbReference type="ARBA" id="ARBA00022833"/>
    </source>
</evidence>
<feature type="binding site" evidence="12">
    <location>
        <position position="133"/>
    </location>
    <ligand>
        <name>Zn(2+)</name>
        <dbReference type="ChEBI" id="CHEBI:29105"/>
    </ligand>
</feature>
<protein>
    <recommendedName>
        <fullName evidence="6">Mannose-6-phosphate isomerase</fullName>
        <ecNumber evidence="5">5.3.1.8</ecNumber>
    </recommendedName>
    <alternativeName>
        <fullName evidence="10">Phosphohexomutase</fullName>
    </alternativeName>
    <alternativeName>
        <fullName evidence="11">Phosphomannose isomerase</fullName>
    </alternativeName>
</protein>
<dbReference type="AlphaFoldDB" id="A0A017SRW6"/>
<comment type="catalytic activity">
    <reaction evidence="1">
        <text>D-mannose 6-phosphate = D-fructose 6-phosphate</text>
        <dbReference type="Rhea" id="RHEA:12356"/>
        <dbReference type="ChEBI" id="CHEBI:58735"/>
        <dbReference type="ChEBI" id="CHEBI:61527"/>
        <dbReference type="EC" id="5.3.1.8"/>
    </reaction>
</comment>
<feature type="binding site" evidence="12">
    <location>
        <position position="108"/>
    </location>
    <ligand>
        <name>Zn(2+)</name>
        <dbReference type="ChEBI" id="CHEBI:29105"/>
    </ligand>
</feature>
<dbReference type="PANTHER" id="PTHR10309">
    <property type="entry name" value="MANNOSE-6-PHOSPHATE ISOMERASE"/>
    <property type="match status" value="1"/>
</dbReference>
<organism evidence="14 15">
    <name type="scientific">Aspergillus ruber (strain CBS 135680)</name>
    <dbReference type="NCBI Taxonomy" id="1388766"/>
    <lineage>
        <taxon>Eukaryota</taxon>
        <taxon>Fungi</taxon>
        <taxon>Dikarya</taxon>
        <taxon>Ascomycota</taxon>
        <taxon>Pezizomycotina</taxon>
        <taxon>Eurotiomycetes</taxon>
        <taxon>Eurotiomycetidae</taxon>
        <taxon>Eurotiales</taxon>
        <taxon>Aspergillaceae</taxon>
        <taxon>Aspergillus</taxon>
        <taxon>Aspergillus subgen. Aspergillus</taxon>
    </lineage>
</organism>
<dbReference type="GeneID" id="63701136"/>
<evidence type="ECO:0000256" key="11">
    <source>
        <dbReference type="ARBA" id="ARBA00030762"/>
    </source>
</evidence>
<feature type="domain" description="Phosphomannose isomerase type I catalytic" evidence="13">
    <location>
        <begin position="6"/>
        <end position="149"/>
    </location>
</feature>
<dbReference type="GO" id="GO:0008270">
    <property type="term" value="F:zinc ion binding"/>
    <property type="evidence" value="ECO:0007669"/>
    <property type="project" value="InterPro"/>
</dbReference>
<proteinExistence type="inferred from homology"/>
<feature type="binding site" evidence="12">
    <location>
        <position position="106"/>
    </location>
    <ligand>
        <name>Zn(2+)</name>
        <dbReference type="ChEBI" id="CHEBI:29105"/>
    </ligand>
</feature>
<evidence type="ECO:0000256" key="12">
    <source>
        <dbReference type="PIRSR" id="PIRSR001480-2"/>
    </source>
</evidence>
<dbReference type="InterPro" id="IPR011051">
    <property type="entry name" value="RmlC_Cupin_sf"/>
</dbReference>
<comment type="pathway">
    <text evidence="3">Nucleotide-sugar biosynthesis; GDP-alpha-D-mannose biosynthesis; alpha-D-mannose 1-phosphate from D-fructose 6-phosphate: step 1/2.</text>
</comment>
<dbReference type="GO" id="GO:0004476">
    <property type="term" value="F:mannose-6-phosphate isomerase activity"/>
    <property type="evidence" value="ECO:0007669"/>
    <property type="project" value="UniProtKB-EC"/>
</dbReference>
<evidence type="ECO:0000256" key="9">
    <source>
        <dbReference type="ARBA" id="ARBA00023235"/>
    </source>
</evidence>
<evidence type="ECO:0000256" key="5">
    <source>
        <dbReference type="ARBA" id="ARBA00011956"/>
    </source>
</evidence>
<evidence type="ECO:0000256" key="4">
    <source>
        <dbReference type="ARBA" id="ARBA00010772"/>
    </source>
</evidence>